<dbReference type="Pfam" id="PF17678">
    <property type="entry name" value="Glyco_hydro_92N"/>
    <property type="match status" value="1"/>
</dbReference>
<evidence type="ECO:0000259" key="6">
    <source>
        <dbReference type="Pfam" id="PF17678"/>
    </source>
</evidence>
<dbReference type="PANTHER" id="PTHR12143:SF39">
    <property type="entry name" value="SECRETED PROTEIN"/>
    <property type="match status" value="1"/>
</dbReference>
<dbReference type="Gene3D" id="2.70.98.10">
    <property type="match status" value="1"/>
</dbReference>
<dbReference type="InterPro" id="IPR014718">
    <property type="entry name" value="GH-type_carb-bd"/>
</dbReference>
<feature type="chain" id="PRO_5046887870" evidence="4">
    <location>
        <begin position="20"/>
        <end position="747"/>
    </location>
</feature>
<organism evidence="7 8">
    <name type="scientific">Persicobacter psychrovividus</name>
    <dbReference type="NCBI Taxonomy" id="387638"/>
    <lineage>
        <taxon>Bacteria</taxon>
        <taxon>Pseudomonadati</taxon>
        <taxon>Bacteroidota</taxon>
        <taxon>Cytophagia</taxon>
        <taxon>Cytophagales</taxon>
        <taxon>Persicobacteraceae</taxon>
        <taxon>Persicobacter</taxon>
    </lineage>
</organism>
<keyword evidence="8" id="KW-1185">Reference proteome</keyword>
<dbReference type="SUPFAM" id="SSF48208">
    <property type="entry name" value="Six-hairpin glycosidases"/>
    <property type="match status" value="1"/>
</dbReference>
<dbReference type="Gene3D" id="1.20.1610.10">
    <property type="entry name" value="alpha-1,2-mannosidases domains"/>
    <property type="match status" value="1"/>
</dbReference>
<comment type="cofactor">
    <cofactor evidence="1">
        <name>Ca(2+)</name>
        <dbReference type="ChEBI" id="CHEBI:29108"/>
    </cofactor>
</comment>
<dbReference type="InterPro" id="IPR005887">
    <property type="entry name" value="GH92_a_mannosidase_put"/>
</dbReference>
<feature type="signal peptide" evidence="4">
    <location>
        <begin position="1"/>
        <end position="19"/>
    </location>
</feature>
<accession>A0ABM7VEQ0</accession>
<dbReference type="EMBL" id="AP025292">
    <property type="protein sequence ID" value="BDC99176.1"/>
    <property type="molecule type" value="Genomic_DNA"/>
</dbReference>
<gene>
    <name evidence="7" type="ORF">PEPS_14570</name>
</gene>
<evidence type="ECO:0000256" key="2">
    <source>
        <dbReference type="ARBA" id="ARBA00011245"/>
    </source>
</evidence>
<feature type="domain" description="Glycosyl hydrolase family 92 N-terminal" evidence="6">
    <location>
        <begin position="33"/>
        <end position="262"/>
    </location>
</feature>
<evidence type="ECO:0000259" key="5">
    <source>
        <dbReference type="Pfam" id="PF07971"/>
    </source>
</evidence>
<dbReference type="Proteomes" id="UP001354989">
    <property type="component" value="Chromosome"/>
</dbReference>
<protein>
    <submittedName>
        <fullName evidence="7">Alpha-1 2-mannosidase</fullName>
    </submittedName>
</protein>
<evidence type="ECO:0000256" key="4">
    <source>
        <dbReference type="SAM" id="SignalP"/>
    </source>
</evidence>
<dbReference type="InterPro" id="IPR012939">
    <property type="entry name" value="Glyco_hydro_92"/>
</dbReference>
<evidence type="ECO:0000313" key="8">
    <source>
        <dbReference type="Proteomes" id="UP001354989"/>
    </source>
</evidence>
<dbReference type="PANTHER" id="PTHR12143">
    <property type="entry name" value="PEPTIDE N-GLYCANASE PNGASE -RELATED"/>
    <property type="match status" value="1"/>
</dbReference>
<name>A0ABM7VEQ0_9BACT</name>
<evidence type="ECO:0000256" key="3">
    <source>
        <dbReference type="ARBA" id="ARBA00022837"/>
    </source>
</evidence>
<dbReference type="NCBIfam" id="TIGR01180">
    <property type="entry name" value="aman2_put"/>
    <property type="match status" value="1"/>
</dbReference>
<keyword evidence="3" id="KW-0106">Calcium</keyword>
<comment type="subunit">
    <text evidence="2">Monomer.</text>
</comment>
<keyword evidence="4" id="KW-0732">Signal</keyword>
<dbReference type="Gene3D" id="1.20.1050.60">
    <property type="entry name" value="alpha-1,2-mannosidase"/>
    <property type="match status" value="1"/>
</dbReference>
<dbReference type="InterPro" id="IPR008928">
    <property type="entry name" value="6-hairpin_glycosidase_sf"/>
</dbReference>
<dbReference type="InterPro" id="IPR041371">
    <property type="entry name" value="GH92_N"/>
</dbReference>
<dbReference type="Pfam" id="PF07971">
    <property type="entry name" value="Glyco_hydro_92"/>
    <property type="match status" value="1"/>
</dbReference>
<reference evidence="7 8" key="1">
    <citation type="submission" date="2021-12" db="EMBL/GenBank/DDBJ databases">
        <title>Genome sequencing of bacteria with rrn-lacking chromosome and rrn-plasmid.</title>
        <authorList>
            <person name="Anda M."/>
            <person name="Iwasaki W."/>
        </authorList>
    </citation>
    <scope>NUCLEOTIDE SEQUENCE [LARGE SCALE GENOMIC DNA]</scope>
    <source>
        <strain evidence="7 8">NBRC 101262</strain>
    </source>
</reference>
<dbReference type="InterPro" id="IPR050883">
    <property type="entry name" value="PNGase"/>
</dbReference>
<evidence type="ECO:0000256" key="1">
    <source>
        <dbReference type="ARBA" id="ARBA00001913"/>
    </source>
</evidence>
<evidence type="ECO:0000313" key="7">
    <source>
        <dbReference type="EMBL" id="BDC99176.1"/>
    </source>
</evidence>
<sequence length="747" mass="84339">MVRNFYLLFFILLCGSAQAENQYDSQSDIIRSVNPFIGTSNEGNNYPGAVVPWGMVMPTPHTENFREKAPNAPVYEHHDPYIYGFGTVNISGVGCPVAGSVPLKVAAGALDLSIENFQSTYSEQVAHPGYYSVYLEKHSIEAEMTATQRSARYRFAAKGQEQKFQLLLDLGANVSHKKGGAIQLNADGSVTGYQNDGQFCGAKSSTKIYYYFNVLTPGAVVQLYQDEQIVEGIQQIEGKRLGVAFTFETDNIDQVEVEVGVSFVSAENARENLKVEQGNKSFDEIVTAAQQSWQEVLGRVEIEGDKGEEKTIFYTALYHTLLLPHVISDVNGDYPKMADTETALNTQSKYTRYSTFSLWDTYRTLHPLMALFYPQQQRDMVVTMLEMYKESGWLPKWELFGNDTRVMVGDPAIPVIVDSYFKGIKDFDIEVAKSAFLKHGLQTENNLNRPGNDYYWQLGYCPEDDRHGDPKKFSFENGIVWGTVSTTMEYNLADYGIGQFLIDQGDKKMGKKFLKQSQSLMKLYDPENSFFHAKNKDGSWHEPFNPLDRTFDIRWENSGGRGFCEGSAWQYNFFAPHATSLLVKKMGEELFVSKLNSVFADGHFDITNEPDISYPYLFNYVKDGAKITQEKIPQIADKNFFNGPKGIPGNDDAGTLSAWLVFSYLGIYPDAPGVPVYQLTTPRFNKVTLHFDDYLYEGKTLTLKKNTDSPYFDQAVNANGKVFKNFEISHEELINSSELDFIKLPNH</sequence>
<proteinExistence type="predicted"/>
<dbReference type="Gene3D" id="3.30.2080.10">
    <property type="entry name" value="GH92 mannosidase domain"/>
    <property type="match status" value="1"/>
</dbReference>
<feature type="domain" description="Glycosyl hydrolase family 92" evidence="5">
    <location>
        <begin position="268"/>
        <end position="741"/>
    </location>
</feature>